<name>A0A2Z4AEZ0_9BACT</name>
<dbReference type="Proteomes" id="UP000247465">
    <property type="component" value="Chromosome"/>
</dbReference>
<dbReference type="KEGG" id="mtar:DF168_02138"/>
<gene>
    <name evidence="1" type="ORF">DF168_02138</name>
</gene>
<dbReference type="AlphaFoldDB" id="A0A2Z4AEZ0"/>
<organism evidence="1 2">
    <name type="scientific">Candidatus Moanibacter tarae</name>
    <dbReference type="NCBI Taxonomy" id="2200854"/>
    <lineage>
        <taxon>Bacteria</taxon>
        <taxon>Pseudomonadati</taxon>
        <taxon>Verrucomicrobiota</taxon>
        <taxon>Opitutia</taxon>
        <taxon>Puniceicoccales</taxon>
        <taxon>Puniceicoccales incertae sedis</taxon>
        <taxon>Candidatus Moanibacter</taxon>
    </lineage>
</organism>
<evidence type="ECO:0000313" key="2">
    <source>
        <dbReference type="Proteomes" id="UP000247465"/>
    </source>
</evidence>
<dbReference type="EMBL" id="CP029803">
    <property type="protein sequence ID" value="AWT60913.1"/>
    <property type="molecule type" value="Genomic_DNA"/>
</dbReference>
<protein>
    <submittedName>
        <fullName evidence="1">Uncharacterized protein</fullName>
    </submittedName>
</protein>
<accession>A0A2Z4AEZ0</accession>
<reference evidence="1 2" key="1">
    <citation type="submission" date="2018-06" db="EMBL/GenBank/DDBJ databases">
        <title>Draft Genome Sequence of a Novel Marine Bacterium Related to the Verrucomicrobia.</title>
        <authorList>
            <person name="Vosseberg J."/>
            <person name="Martijn J."/>
            <person name="Ettema T.J.G."/>
        </authorList>
    </citation>
    <scope>NUCLEOTIDE SEQUENCE [LARGE SCALE GENOMIC DNA]</scope>
    <source>
        <strain evidence="1">TARA_B100001123</strain>
    </source>
</reference>
<evidence type="ECO:0000313" key="1">
    <source>
        <dbReference type="EMBL" id="AWT60913.1"/>
    </source>
</evidence>
<sequence length="45" mass="5551">MNDQNYSGYQALDYVWIEWEHYNESDNLSETILFRDFLKNFAKEI</sequence>
<proteinExistence type="predicted"/>